<gene>
    <name evidence="3" type="ORF">HDU87_000926</name>
</gene>
<dbReference type="InterPro" id="IPR016040">
    <property type="entry name" value="NAD(P)-bd_dom"/>
</dbReference>
<accession>A0AAD5XJ86</accession>
<keyword evidence="4" id="KW-1185">Reference proteome</keyword>
<evidence type="ECO:0000259" key="1">
    <source>
        <dbReference type="Pfam" id="PF01370"/>
    </source>
</evidence>
<sequence>MTNQSAATASSGKRKLLLTGATGYIGGTVLDALMRTNQYDITALVRDDDRAAQVTRALPLLKTAVAAHTDYAAMEAAAAAADIVVHTAESADQLDAAKALLKGLKQSSASLRVYLHTSGTGVLSDQAMGGPANPHVHSDVDMTDIDALADSQPHRSVDKFVLEAGGDASSNLRTAILCPPLIYGLGSGQFNTHSQQVPALIKAALKQGRAVHAGKGDNLWPNLHVRDLGRAFVTLLDRILAGDGAAPVNRHGYYFVENGEHSFRALVSDIALALEQRGVGDGKPHSLENEKVESVLGPRYPDGSHMLAGNSRCRAVLLRRLGWKPVEKSLGETVPKEVAYWFEQHKTK</sequence>
<dbReference type="GO" id="GO:0004029">
    <property type="term" value="F:aldehyde dehydrogenase (NAD+) activity"/>
    <property type="evidence" value="ECO:0007669"/>
    <property type="project" value="TreeGrafter"/>
</dbReference>
<dbReference type="PANTHER" id="PTHR48079:SF6">
    <property type="entry name" value="NAD(P)-BINDING DOMAIN-CONTAINING PROTEIN-RELATED"/>
    <property type="match status" value="1"/>
</dbReference>
<name>A0AAD5XJ86_9FUNG</name>
<organism evidence="3 4">
    <name type="scientific">Geranomyces variabilis</name>
    <dbReference type="NCBI Taxonomy" id="109894"/>
    <lineage>
        <taxon>Eukaryota</taxon>
        <taxon>Fungi</taxon>
        <taxon>Fungi incertae sedis</taxon>
        <taxon>Chytridiomycota</taxon>
        <taxon>Chytridiomycota incertae sedis</taxon>
        <taxon>Chytridiomycetes</taxon>
        <taxon>Spizellomycetales</taxon>
        <taxon>Powellomycetaceae</taxon>
        <taxon>Geranomyces</taxon>
    </lineage>
</organism>
<dbReference type="EMBL" id="JADGJQ010000115">
    <property type="protein sequence ID" value="KAJ3168767.1"/>
    <property type="molecule type" value="Genomic_DNA"/>
</dbReference>
<dbReference type="Proteomes" id="UP001212152">
    <property type="component" value="Unassembled WGS sequence"/>
</dbReference>
<dbReference type="Pfam" id="PF01370">
    <property type="entry name" value="Epimerase"/>
    <property type="match status" value="1"/>
</dbReference>
<dbReference type="InterPro" id="IPR001509">
    <property type="entry name" value="Epimerase_deHydtase"/>
</dbReference>
<evidence type="ECO:0000313" key="3">
    <source>
        <dbReference type="EMBL" id="KAJ3168767.1"/>
    </source>
</evidence>
<comment type="caution">
    <text evidence="3">The sequence shown here is derived from an EMBL/GenBank/DDBJ whole genome shotgun (WGS) entry which is preliminary data.</text>
</comment>
<dbReference type="InterPro" id="IPR036291">
    <property type="entry name" value="NAD(P)-bd_dom_sf"/>
</dbReference>
<dbReference type="Pfam" id="PF13460">
    <property type="entry name" value="NAD_binding_10"/>
    <property type="match status" value="1"/>
</dbReference>
<dbReference type="GO" id="GO:0005737">
    <property type="term" value="C:cytoplasm"/>
    <property type="evidence" value="ECO:0007669"/>
    <property type="project" value="TreeGrafter"/>
</dbReference>
<feature type="domain" description="NAD(P)-binding" evidence="2">
    <location>
        <begin position="20"/>
        <end position="121"/>
    </location>
</feature>
<evidence type="ECO:0000259" key="2">
    <source>
        <dbReference type="Pfam" id="PF13460"/>
    </source>
</evidence>
<dbReference type="SUPFAM" id="SSF51735">
    <property type="entry name" value="NAD(P)-binding Rossmann-fold domains"/>
    <property type="match status" value="1"/>
</dbReference>
<feature type="domain" description="NAD-dependent epimerase/dehydratase" evidence="1">
    <location>
        <begin position="168"/>
        <end position="242"/>
    </location>
</feature>
<protein>
    <recommendedName>
        <fullName evidence="5">NAD(P)-binding domain-containing protein</fullName>
    </recommendedName>
</protein>
<evidence type="ECO:0008006" key="5">
    <source>
        <dbReference type="Google" id="ProtNLM"/>
    </source>
</evidence>
<dbReference type="AlphaFoldDB" id="A0AAD5XJ86"/>
<dbReference type="PANTHER" id="PTHR48079">
    <property type="entry name" value="PROTEIN YEEZ"/>
    <property type="match status" value="1"/>
</dbReference>
<reference evidence="3" key="1">
    <citation type="submission" date="2020-05" db="EMBL/GenBank/DDBJ databases">
        <title>Phylogenomic resolution of chytrid fungi.</title>
        <authorList>
            <person name="Stajich J.E."/>
            <person name="Amses K."/>
            <person name="Simmons R."/>
            <person name="Seto K."/>
            <person name="Myers J."/>
            <person name="Bonds A."/>
            <person name="Quandt C.A."/>
            <person name="Barry K."/>
            <person name="Liu P."/>
            <person name="Grigoriev I."/>
            <person name="Longcore J.E."/>
            <person name="James T.Y."/>
        </authorList>
    </citation>
    <scope>NUCLEOTIDE SEQUENCE</scope>
    <source>
        <strain evidence="3">JEL0379</strain>
    </source>
</reference>
<dbReference type="Gene3D" id="3.40.50.720">
    <property type="entry name" value="NAD(P)-binding Rossmann-like Domain"/>
    <property type="match status" value="1"/>
</dbReference>
<dbReference type="InterPro" id="IPR051783">
    <property type="entry name" value="NAD(P)-dependent_oxidoreduct"/>
</dbReference>
<proteinExistence type="predicted"/>
<evidence type="ECO:0000313" key="4">
    <source>
        <dbReference type="Proteomes" id="UP001212152"/>
    </source>
</evidence>